<evidence type="ECO:0000256" key="10">
    <source>
        <dbReference type="SAM" id="MobiDB-lite"/>
    </source>
</evidence>
<dbReference type="Pfam" id="PF00295">
    <property type="entry name" value="Glyco_hydro_28"/>
    <property type="match status" value="1"/>
</dbReference>
<proteinExistence type="inferred from homology"/>
<comment type="subcellular location">
    <subcellularLocation>
        <location evidence="1">Secreted</location>
        <location evidence="1">Cell wall</location>
    </subcellularLocation>
</comment>
<evidence type="ECO:0000256" key="4">
    <source>
        <dbReference type="ARBA" id="ARBA00022525"/>
    </source>
</evidence>
<reference evidence="13" key="1">
    <citation type="submission" date="2025-08" db="UniProtKB">
        <authorList>
            <consortium name="RefSeq"/>
        </authorList>
    </citation>
    <scope>IDENTIFICATION</scope>
    <source>
        <strain evidence="13">OHB3-1</strain>
    </source>
</reference>
<dbReference type="AlphaFoldDB" id="A0A6J1E198"/>
<keyword evidence="3" id="KW-0134">Cell wall</keyword>
<evidence type="ECO:0000256" key="6">
    <source>
        <dbReference type="ARBA" id="ARBA00023295"/>
    </source>
</evidence>
<keyword evidence="11" id="KW-0732">Signal</keyword>
<dbReference type="PANTHER" id="PTHR31375">
    <property type="match status" value="1"/>
</dbReference>
<dbReference type="KEGG" id="mcha:111025503"/>
<dbReference type="Proteomes" id="UP000504603">
    <property type="component" value="Unplaced"/>
</dbReference>
<gene>
    <name evidence="13" type="primary">LOC111025503</name>
</gene>
<evidence type="ECO:0000256" key="3">
    <source>
        <dbReference type="ARBA" id="ARBA00022512"/>
    </source>
</evidence>
<dbReference type="GO" id="GO:0071555">
    <property type="term" value="P:cell wall organization"/>
    <property type="evidence" value="ECO:0007669"/>
    <property type="project" value="UniProtKB-KW"/>
</dbReference>
<dbReference type="Gene3D" id="2.160.20.10">
    <property type="entry name" value="Single-stranded right-handed beta-helix, Pectin lyase-like"/>
    <property type="match status" value="1"/>
</dbReference>
<protein>
    <submittedName>
        <fullName evidence="13">Exopolygalacturonase-like</fullName>
    </submittedName>
</protein>
<evidence type="ECO:0000256" key="5">
    <source>
        <dbReference type="ARBA" id="ARBA00022801"/>
    </source>
</evidence>
<sequence>MGLGSRSKFVLLQLVLLLQLAFLGKAKTGGAAAAGGGGGVLDLTKLGAKPKGDITQAFTSAWTQACGSTAATKISIPKGEYNLGEVNVKGPCKSPIEIELQGTLKAPIVTKTDGWLTIGNVNYLTLSGSGVYDAQGKESWKLNDCHVNKKCTMLPISFRFNFVNHSIVKGITSLNSKNFHVNVMGCNNVTFDHFTITAPEDSPNTDGIHIGRSTGINIISSNIGTGDDCVSIGDTSKQITVTDVTCGPGHGISIGSLGKFEGEENVEGVTVKKCKLINTSNGVRIKTWPGTPGTGSVTDMHFEDIEMVNVSNPVYIDQEYCPHNHCKKTSPSKIKISKVTIKNIKGTSATPVAVKLVCSQSHPCEGVEVADIDLTYNGKEGPIMSECLNVKPTISGKQNPRACAKPAAANSPSTP</sequence>
<feature type="signal peptide" evidence="11">
    <location>
        <begin position="1"/>
        <end position="26"/>
    </location>
</feature>
<feature type="chain" id="PRO_5026816024" evidence="11">
    <location>
        <begin position="27"/>
        <end position="415"/>
    </location>
</feature>
<keyword evidence="5 9" id="KW-0378">Hydrolase</keyword>
<evidence type="ECO:0000256" key="8">
    <source>
        <dbReference type="PROSITE-ProRule" id="PRU10052"/>
    </source>
</evidence>
<organism evidence="12 13">
    <name type="scientific">Momordica charantia</name>
    <name type="common">Bitter gourd</name>
    <name type="synonym">Balsam pear</name>
    <dbReference type="NCBI Taxonomy" id="3673"/>
    <lineage>
        <taxon>Eukaryota</taxon>
        <taxon>Viridiplantae</taxon>
        <taxon>Streptophyta</taxon>
        <taxon>Embryophyta</taxon>
        <taxon>Tracheophyta</taxon>
        <taxon>Spermatophyta</taxon>
        <taxon>Magnoliopsida</taxon>
        <taxon>eudicotyledons</taxon>
        <taxon>Gunneridae</taxon>
        <taxon>Pentapetalae</taxon>
        <taxon>rosids</taxon>
        <taxon>fabids</taxon>
        <taxon>Cucurbitales</taxon>
        <taxon>Cucurbitaceae</taxon>
        <taxon>Momordiceae</taxon>
        <taxon>Momordica</taxon>
    </lineage>
</organism>
<keyword evidence="6 9" id="KW-0326">Glycosidase</keyword>
<dbReference type="SMART" id="SM00710">
    <property type="entry name" value="PbH1"/>
    <property type="match status" value="5"/>
</dbReference>
<feature type="active site" evidence="8">
    <location>
        <position position="250"/>
    </location>
</feature>
<keyword evidence="7" id="KW-0961">Cell wall biogenesis/degradation</keyword>
<evidence type="ECO:0000313" key="12">
    <source>
        <dbReference type="Proteomes" id="UP000504603"/>
    </source>
</evidence>
<dbReference type="FunFam" id="2.160.20.10:FF:000004">
    <property type="entry name" value="Pectin lyase-like superfamily protein"/>
    <property type="match status" value="1"/>
</dbReference>
<evidence type="ECO:0000256" key="1">
    <source>
        <dbReference type="ARBA" id="ARBA00004191"/>
    </source>
</evidence>
<evidence type="ECO:0000256" key="11">
    <source>
        <dbReference type="SAM" id="SignalP"/>
    </source>
</evidence>
<dbReference type="OrthoDB" id="187139at2759"/>
<dbReference type="InterPro" id="IPR011050">
    <property type="entry name" value="Pectin_lyase_fold/virulence"/>
</dbReference>
<comment type="similarity">
    <text evidence="2 9">Belongs to the glycosyl hydrolase 28 family.</text>
</comment>
<evidence type="ECO:0000313" key="13">
    <source>
        <dbReference type="RefSeq" id="XP_022159064.1"/>
    </source>
</evidence>
<dbReference type="PROSITE" id="PS00502">
    <property type="entry name" value="POLYGALACTURONASE"/>
    <property type="match status" value="1"/>
</dbReference>
<feature type="unsure residue" description="D or N" evidence="13">
    <location>
        <position position="243"/>
    </location>
</feature>
<feature type="region of interest" description="Disordered" evidence="10">
    <location>
        <begin position="395"/>
        <end position="415"/>
    </location>
</feature>
<dbReference type="InterPro" id="IPR000743">
    <property type="entry name" value="Glyco_hydro_28"/>
</dbReference>
<keyword evidence="12" id="KW-1185">Reference proteome</keyword>
<evidence type="ECO:0000256" key="2">
    <source>
        <dbReference type="ARBA" id="ARBA00008834"/>
    </source>
</evidence>
<keyword evidence="4" id="KW-0964">Secreted</keyword>
<dbReference type="GO" id="GO:0004650">
    <property type="term" value="F:polygalacturonase activity"/>
    <property type="evidence" value="ECO:0007669"/>
    <property type="project" value="InterPro"/>
</dbReference>
<dbReference type="GO" id="GO:0005975">
    <property type="term" value="P:carbohydrate metabolic process"/>
    <property type="evidence" value="ECO:0007669"/>
    <property type="project" value="InterPro"/>
</dbReference>
<dbReference type="InterPro" id="IPR012334">
    <property type="entry name" value="Pectin_lyas_fold"/>
</dbReference>
<dbReference type="SUPFAM" id="SSF51126">
    <property type="entry name" value="Pectin lyase-like"/>
    <property type="match status" value="1"/>
</dbReference>
<dbReference type="InterPro" id="IPR006626">
    <property type="entry name" value="PbH1"/>
</dbReference>
<evidence type="ECO:0000256" key="9">
    <source>
        <dbReference type="RuleBase" id="RU361169"/>
    </source>
</evidence>
<name>A0A6J1E198_MOMCH</name>
<accession>A0A6J1E198</accession>
<dbReference type="RefSeq" id="XP_022159064.1">
    <property type="nucleotide sequence ID" value="XM_022303372.1"/>
</dbReference>
<evidence type="ECO:0000256" key="7">
    <source>
        <dbReference type="ARBA" id="ARBA00023316"/>
    </source>
</evidence>